<evidence type="ECO:0000313" key="2">
    <source>
        <dbReference type="EMBL" id="EJK64285.1"/>
    </source>
</evidence>
<comment type="caution">
    <text evidence="2">The sequence shown here is derived from an EMBL/GenBank/DDBJ whole genome shotgun (WGS) entry which is preliminary data.</text>
</comment>
<dbReference type="EMBL" id="AGNL01017443">
    <property type="protein sequence ID" value="EJK64285.1"/>
    <property type="molecule type" value="Genomic_DNA"/>
</dbReference>
<reference evidence="2 3" key="1">
    <citation type="journal article" date="2012" name="Genome Biol.">
        <title>Genome and low-iron response of an oceanic diatom adapted to chronic iron limitation.</title>
        <authorList>
            <person name="Lommer M."/>
            <person name="Specht M."/>
            <person name="Roy A.S."/>
            <person name="Kraemer L."/>
            <person name="Andreson R."/>
            <person name="Gutowska M.A."/>
            <person name="Wolf J."/>
            <person name="Bergner S.V."/>
            <person name="Schilhabel M.B."/>
            <person name="Klostermeier U.C."/>
            <person name="Beiko R.G."/>
            <person name="Rosenstiel P."/>
            <person name="Hippler M."/>
            <person name="Laroche J."/>
        </authorList>
    </citation>
    <scope>NUCLEOTIDE SEQUENCE [LARGE SCALE GENOMIC DNA]</scope>
    <source>
        <strain evidence="2 3">CCMP1005</strain>
    </source>
</reference>
<proteinExistence type="predicted"/>
<evidence type="ECO:0000256" key="1">
    <source>
        <dbReference type="SAM" id="MobiDB-lite"/>
    </source>
</evidence>
<sequence>ERRGVPRETETSVTTAAVRSSRRWTTTHEESQGGRSAAARDVWARAACSLLGEMAVHDGTPAMPGQRPAGGKDQHFRGGSSCLLRALQSPAGQSERRRTPREGRRRPTWPRRWHGREAEDPARPRGTTGGGEKGHEKRNTEIRGCSEGGRAVPGSAPTAPSAALR</sequence>
<protein>
    <submittedName>
        <fullName evidence="2">Uncharacterized protein</fullName>
    </submittedName>
</protein>
<feature type="compositionally biased region" description="Basic residues" evidence="1">
    <location>
        <begin position="103"/>
        <end position="114"/>
    </location>
</feature>
<dbReference type="AlphaFoldDB" id="K0SG27"/>
<feature type="non-terminal residue" evidence="2">
    <location>
        <position position="1"/>
    </location>
</feature>
<feature type="region of interest" description="Disordered" evidence="1">
    <location>
        <begin position="56"/>
        <end position="165"/>
    </location>
</feature>
<evidence type="ECO:0000313" key="3">
    <source>
        <dbReference type="Proteomes" id="UP000266841"/>
    </source>
</evidence>
<name>K0SG27_THAOC</name>
<feature type="compositionally biased region" description="Basic and acidic residues" evidence="1">
    <location>
        <begin position="132"/>
        <end position="141"/>
    </location>
</feature>
<feature type="region of interest" description="Disordered" evidence="1">
    <location>
        <begin position="1"/>
        <end position="40"/>
    </location>
</feature>
<accession>K0SG27</accession>
<gene>
    <name evidence="2" type="ORF">THAOC_14998</name>
</gene>
<keyword evidence="3" id="KW-1185">Reference proteome</keyword>
<dbReference type="Proteomes" id="UP000266841">
    <property type="component" value="Unassembled WGS sequence"/>
</dbReference>
<organism evidence="2 3">
    <name type="scientific">Thalassiosira oceanica</name>
    <name type="common">Marine diatom</name>
    <dbReference type="NCBI Taxonomy" id="159749"/>
    <lineage>
        <taxon>Eukaryota</taxon>
        <taxon>Sar</taxon>
        <taxon>Stramenopiles</taxon>
        <taxon>Ochrophyta</taxon>
        <taxon>Bacillariophyta</taxon>
        <taxon>Coscinodiscophyceae</taxon>
        <taxon>Thalassiosirophycidae</taxon>
        <taxon>Thalassiosirales</taxon>
        <taxon>Thalassiosiraceae</taxon>
        <taxon>Thalassiosira</taxon>
    </lineage>
</organism>
<feature type="compositionally biased region" description="Basic and acidic residues" evidence="1">
    <location>
        <begin position="1"/>
        <end position="10"/>
    </location>
</feature>